<dbReference type="PANTHER" id="PTHR43434">
    <property type="entry name" value="PHOSPHOGLYCOLATE PHOSPHATASE"/>
    <property type="match status" value="1"/>
</dbReference>
<dbReference type="Gene3D" id="1.10.150.240">
    <property type="entry name" value="Putative phosphatase, domain 2"/>
    <property type="match status" value="1"/>
</dbReference>
<evidence type="ECO:0000313" key="2">
    <source>
        <dbReference type="Proteomes" id="UP000181884"/>
    </source>
</evidence>
<dbReference type="Pfam" id="PF13419">
    <property type="entry name" value="HAD_2"/>
    <property type="match status" value="1"/>
</dbReference>
<dbReference type="Proteomes" id="UP000181884">
    <property type="component" value="Unassembled WGS sequence"/>
</dbReference>
<dbReference type="STRING" id="214095.RU97_GL000420"/>
<dbReference type="EMBL" id="JXKH01000001">
    <property type="protein sequence ID" value="OJG20187.1"/>
    <property type="molecule type" value="Genomic_DNA"/>
</dbReference>
<dbReference type="GO" id="GO:0008967">
    <property type="term" value="F:phosphoglycolate phosphatase activity"/>
    <property type="evidence" value="ECO:0007669"/>
    <property type="project" value="TreeGrafter"/>
</dbReference>
<dbReference type="PRINTS" id="PR00413">
    <property type="entry name" value="HADHALOGNASE"/>
</dbReference>
<dbReference type="GO" id="GO:0006281">
    <property type="term" value="P:DNA repair"/>
    <property type="evidence" value="ECO:0007669"/>
    <property type="project" value="TreeGrafter"/>
</dbReference>
<dbReference type="InterPro" id="IPR006439">
    <property type="entry name" value="HAD-SF_hydro_IA"/>
</dbReference>
<dbReference type="InterPro" id="IPR023198">
    <property type="entry name" value="PGP-like_dom2"/>
</dbReference>
<sequence length="210" mass="23315">MTVQAVIFDMDGVLVDSEGFYYERRKKFLASQGISLEAYPPSYFVGGNMQQFWSEFIKEPAEVAAMQAAYERYKETHPADYVTLLNPDVPSVLKSLKERKLKIGLASSSLMSEIKHMLTTTGLAGYFDCVVSGEQFVESKPHPAIYQHTLTCLAVLPQQAIAVEDSPKGIQAAKASGMSVFALKQAQELDQSQADIVLKRLPELLQYLPN</sequence>
<dbReference type="InterPro" id="IPR041492">
    <property type="entry name" value="HAD_2"/>
</dbReference>
<comment type="caution">
    <text evidence="1">The sequence shown here is derived from an EMBL/GenBank/DDBJ whole genome shotgun (WGS) entry which is preliminary data.</text>
</comment>
<dbReference type="AlphaFoldDB" id="A0A1L8RKB1"/>
<dbReference type="PANTHER" id="PTHR43434:SF1">
    <property type="entry name" value="PHOSPHOGLYCOLATE PHOSPHATASE"/>
    <property type="match status" value="1"/>
</dbReference>
<name>A0A1L8RKB1_9ENTE</name>
<proteinExistence type="predicted"/>
<dbReference type="RefSeq" id="WP_067392357.1">
    <property type="nucleotide sequence ID" value="NZ_JXKH01000001.1"/>
</dbReference>
<dbReference type="InterPro" id="IPR023214">
    <property type="entry name" value="HAD_sf"/>
</dbReference>
<dbReference type="CDD" id="cd07505">
    <property type="entry name" value="HAD_BPGM-like"/>
    <property type="match status" value="1"/>
</dbReference>
<keyword evidence="1" id="KW-0378">Hydrolase</keyword>
<dbReference type="InterPro" id="IPR036412">
    <property type="entry name" value="HAD-like_sf"/>
</dbReference>
<dbReference type="SUPFAM" id="SSF56784">
    <property type="entry name" value="HAD-like"/>
    <property type="match status" value="1"/>
</dbReference>
<reference evidence="1 2" key="1">
    <citation type="submission" date="2014-12" db="EMBL/GenBank/DDBJ databases">
        <title>Draft genome sequences of 29 type strains of Enterococci.</title>
        <authorList>
            <person name="Zhong Z."/>
            <person name="Sun Z."/>
            <person name="Liu W."/>
            <person name="Zhang W."/>
            <person name="Zhang H."/>
        </authorList>
    </citation>
    <scope>NUCLEOTIDE SEQUENCE [LARGE SCALE GENOMIC DNA]</scope>
    <source>
        <strain evidence="1 2">DSM 17029</strain>
    </source>
</reference>
<dbReference type="NCBIfam" id="TIGR01509">
    <property type="entry name" value="HAD-SF-IA-v3"/>
    <property type="match status" value="1"/>
</dbReference>
<gene>
    <name evidence="1" type="ORF">RU97_GL000420</name>
</gene>
<evidence type="ECO:0000313" key="1">
    <source>
        <dbReference type="EMBL" id="OJG20187.1"/>
    </source>
</evidence>
<dbReference type="SFLD" id="SFLDG01129">
    <property type="entry name" value="C1.5:_HAD__Beta-PGM__Phosphata"/>
    <property type="match status" value="1"/>
</dbReference>
<organism evidence="1 2">
    <name type="scientific">Enterococcus canis</name>
    <dbReference type="NCBI Taxonomy" id="214095"/>
    <lineage>
        <taxon>Bacteria</taxon>
        <taxon>Bacillati</taxon>
        <taxon>Bacillota</taxon>
        <taxon>Bacilli</taxon>
        <taxon>Lactobacillales</taxon>
        <taxon>Enterococcaceae</taxon>
        <taxon>Enterococcus</taxon>
    </lineage>
</organism>
<accession>A0A1L8RKB1</accession>
<dbReference type="SFLD" id="SFLDS00003">
    <property type="entry name" value="Haloacid_Dehalogenase"/>
    <property type="match status" value="1"/>
</dbReference>
<dbReference type="SFLD" id="SFLDG01135">
    <property type="entry name" value="C1.5.6:_HAD__Beta-PGM__Phospha"/>
    <property type="match status" value="1"/>
</dbReference>
<dbReference type="InterPro" id="IPR050155">
    <property type="entry name" value="HAD-like_hydrolase_sf"/>
</dbReference>
<dbReference type="GO" id="GO:0005829">
    <property type="term" value="C:cytosol"/>
    <property type="evidence" value="ECO:0007669"/>
    <property type="project" value="TreeGrafter"/>
</dbReference>
<keyword evidence="2" id="KW-1185">Reference proteome</keyword>
<protein>
    <submittedName>
        <fullName evidence="1">HAD family hydrolase</fullName>
    </submittedName>
</protein>
<dbReference type="Gene3D" id="3.40.50.1000">
    <property type="entry name" value="HAD superfamily/HAD-like"/>
    <property type="match status" value="1"/>
</dbReference>